<keyword evidence="2" id="KW-1185">Reference proteome</keyword>
<comment type="caution">
    <text evidence="1">The sequence shown here is derived from an EMBL/GenBank/DDBJ whole genome shotgun (WGS) entry which is preliminary data.</text>
</comment>
<reference evidence="2" key="1">
    <citation type="journal article" date="2023" name="G3 (Bethesda)">
        <title>Genome assembly and association tests identify interacting loci associated with vigor, precocity, and sex in interspecific pistachio rootstocks.</title>
        <authorList>
            <person name="Palmer W."/>
            <person name="Jacygrad E."/>
            <person name="Sagayaradj S."/>
            <person name="Cavanaugh K."/>
            <person name="Han R."/>
            <person name="Bertier L."/>
            <person name="Beede B."/>
            <person name="Kafkas S."/>
            <person name="Golino D."/>
            <person name="Preece J."/>
            <person name="Michelmore R."/>
        </authorList>
    </citation>
    <scope>NUCLEOTIDE SEQUENCE [LARGE SCALE GENOMIC DNA]</scope>
</reference>
<protein>
    <submittedName>
        <fullName evidence="1">Uncharacterized protein</fullName>
    </submittedName>
</protein>
<accession>A0ACC1A5T2</accession>
<sequence>MLNVDYSKQIDLINYTFVMNDNEIYYAISTKNDSPFSIAVLEPTGVMKRMFWLESKKWVNVWMVPVDFCDEYSRCGANAICHNEDTMTRCECLPRFEPLYPHEWNLECAEKRKVEPEFSIAAANARKNSKKFLANKSTDKSTVAFIIVPVVMEMLIIATCFYYWWTRKGNLKNHDQLNIFFSLG</sequence>
<dbReference type="EMBL" id="CM047908">
    <property type="protein sequence ID" value="KAJ0082412.1"/>
    <property type="molecule type" value="Genomic_DNA"/>
</dbReference>
<evidence type="ECO:0000313" key="1">
    <source>
        <dbReference type="EMBL" id="KAJ0082412.1"/>
    </source>
</evidence>
<gene>
    <name evidence="1" type="ORF">Patl1_10969</name>
</gene>
<name>A0ACC1A5T2_9ROSI</name>
<proteinExistence type="predicted"/>
<evidence type="ECO:0000313" key="2">
    <source>
        <dbReference type="Proteomes" id="UP001164250"/>
    </source>
</evidence>
<organism evidence="1 2">
    <name type="scientific">Pistacia atlantica</name>
    <dbReference type="NCBI Taxonomy" id="434234"/>
    <lineage>
        <taxon>Eukaryota</taxon>
        <taxon>Viridiplantae</taxon>
        <taxon>Streptophyta</taxon>
        <taxon>Embryophyta</taxon>
        <taxon>Tracheophyta</taxon>
        <taxon>Spermatophyta</taxon>
        <taxon>Magnoliopsida</taxon>
        <taxon>eudicotyledons</taxon>
        <taxon>Gunneridae</taxon>
        <taxon>Pentapetalae</taxon>
        <taxon>rosids</taxon>
        <taxon>malvids</taxon>
        <taxon>Sapindales</taxon>
        <taxon>Anacardiaceae</taxon>
        <taxon>Pistacia</taxon>
    </lineage>
</organism>
<dbReference type="Proteomes" id="UP001164250">
    <property type="component" value="Chromosome 12"/>
</dbReference>